<dbReference type="GO" id="GO:0000145">
    <property type="term" value="C:exocyst"/>
    <property type="evidence" value="ECO:0007669"/>
    <property type="project" value="InterPro"/>
</dbReference>
<evidence type="ECO:0000256" key="1">
    <source>
        <dbReference type="ARBA" id="ARBA00006756"/>
    </source>
</evidence>
<dbReference type="Gene3D" id="1.10.357.60">
    <property type="match status" value="1"/>
</dbReference>
<reference evidence="4 5" key="1">
    <citation type="submission" date="2018-12" db="EMBL/GenBank/DDBJ databases">
        <authorList>
            <person name="Tiukova I."/>
            <person name="Dainat J."/>
        </authorList>
    </citation>
    <scope>NUCLEOTIDE SEQUENCE [LARGE SCALE GENOMIC DNA]</scope>
</reference>
<sequence length="618" mass="70568">MLRTPTSATFDFSAGQANSKMTVDEDEADLTVLEESLKSTDDYCTEISRKLEQIATQNAKAIRTMKPLMSKISKLKLQQNNINSTVKLVDRVKGYASDINELDKQLKSNEQLQNLPQIRDYCKVMSRYEEVRKLIDKGLDGFVGLTKGLDESIKDGEVTLKYEMLSKLKKLGKMQMERPHRSEDDDRLITQIKFIYQYMGSARGKDLSDNIVRERSAHVVDALKTSVNLKLPGLVKDQNYLYGGAGKGDGVASFVDYCGEASGIFEYEAAFLKKILPSSKMIPATLRAVTLGLFDEVLKNANNFAAFVTNNKSAYGTLLYEVVEGIDNLLKTASRYQAEPSEKLASTQQELLSRCRQIFTDFFEFVNQRYREMIVPEHPNETLNNTFMMLITRLNKFSAFKSRQIYHISRMSNGSWLPAYRPKGFQEVKTASQDPEFLLSTFYTDVIELSYYTLMEKFQPRLTEEDLGVMLLFNLDGLQNLLDSRSQLKGILGLQGIARLDRLKKKAIDKATVGWSDMTTRLMEASTKQGDSFNMSSKEMSKFIDEFTKTFNDNYRQLQDKNLPPFFKKELAQNIRKMLGPSYRVFYMSVSMDPSAKSVLKHFKYSINDFEHMLVTLA</sequence>
<evidence type="ECO:0000259" key="3">
    <source>
        <dbReference type="Pfam" id="PF03081"/>
    </source>
</evidence>
<dbReference type="Gene3D" id="1.20.1280.170">
    <property type="entry name" value="Exocyst complex component Exo70"/>
    <property type="match status" value="1"/>
</dbReference>
<dbReference type="Pfam" id="PF03081">
    <property type="entry name" value="Exo70_C"/>
    <property type="match status" value="1"/>
</dbReference>
<dbReference type="Gene3D" id="1.20.58.1150">
    <property type="match status" value="1"/>
</dbReference>
<keyword evidence="2" id="KW-0813">Transport</keyword>
<proteinExistence type="inferred from homology"/>
<dbReference type="EMBL" id="CAACVR010000007">
    <property type="protein sequence ID" value="VEU20834.1"/>
    <property type="molecule type" value="Genomic_DNA"/>
</dbReference>
<dbReference type="Proteomes" id="UP000290900">
    <property type="component" value="Unassembled WGS sequence"/>
</dbReference>
<evidence type="ECO:0000313" key="4">
    <source>
        <dbReference type="EMBL" id="VEU20834.1"/>
    </source>
</evidence>
<dbReference type="InterPro" id="IPR016159">
    <property type="entry name" value="Cullin_repeat-like_dom_sf"/>
</dbReference>
<dbReference type="FunCoup" id="A0A448YIR4">
    <property type="interactions" value="123"/>
</dbReference>
<evidence type="ECO:0000256" key="2">
    <source>
        <dbReference type="ARBA" id="ARBA00022448"/>
    </source>
</evidence>
<gene>
    <name evidence="4" type="ORF">BRENAR_LOCUS1569</name>
</gene>
<keyword evidence="5" id="KW-1185">Reference proteome</keyword>
<dbReference type="GO" id="GO:0006887">
    <property type="term" value="P:exocytosis"/>
    <property type="evidence" value="ECO:0007669"/>
    <property type="project" value="InterPro"/>
</dbReference>
<dbReference type="InParanoid" id="A0A448YIR4"/>
<dbReference type="AlphaFoldDB" id="A0A448YIR4"/>
<dbReference type="OrthoDB" id="1922221at2759"/>
<accession>A0A448YIR4</accession>
<evidence type="ECO:0000313" key="5">
    <source>
        <dbReference type="Proteomes" id="UP000290900"/>
    </source>
</evidence>
<organism evidence="4 5">
    <name type="scientific">Brettanomyces naardenensis</name>
    <name type="common">Yeast</name>
    <dbReference type="NCBI Taxonomy" id="13370"/>
    <lineage>
        <taxon>Eukaryota</taxon>
        <taxon>Fungi</taxon>
        <taxon>Dikarya</taxon>
        <taxon>Ascomycota</taxon>
        <taxon>Saccharomycotina</taxon>
        <taxon>Pichiomycetes</taxon>
        <taxon>Pichiales</taxon>
        <taxon>Pichiaceae</taxon>
        <taxon>Brettanomyces</taxon>
    </lineage>
</organism>
<comment type="similarity">
    <text evidence="1">Belongs to the EXO70 family.</text>
</comment>
<protein>
    <submittedName>
        <fullName evidence="4">DEKNAAC101682</fullName>
    </submittedName>
</protein>
<name>A0A448YIR4_BRENA</name>
<dbReference type="STRING" id="13370.A0A448YIR4"/>
<dbReference type="Gene3D" id="1.20.1310.30">
    <property type="match status" value="1"/>
</dbReference>
<dbReference type="GO" id="GO:0005546">
    <property type="term" value="F:phosphatidylinositol-4,5-bisphosphate binding"/>
    <property type="evidence" value="ECO:0007669"/>
    <property type="project" value="InterPro"/>
</dbReference>
<dbReference type="SUPFAM" id="SSF74788">
    <property type="entry name" value="Cullin repeat-like"/>
    <property type="match status" value="1"/>
</dbReference>
<dbReference type="InterPro" id="IPR046364">
    <property type="entry name" value="Exo70_C"/>
</dbReference>
<feature type="domain" description="Exocyst complex subunit Exo70 C-terminal" evidence="3">
    <location>
        <begin position="263"/>
        <end position="614"/>
    </location>
</feature>